<name>A0AA38XGE3_9EURO</name>
<comment type="caution">
    <text evidence="2">The sequence shown here is derived from an EMBL/GenBank/DDBJ whole genome shotgun (WGS) entry which is preliminary data.</text>
</comment>
<gene>
    <name evidence="2" type="ORF">H2200_002931</name>
</gene>
<keyword evidence="1" id="KW-0812">Transmembrane</keyword>
<dbReference type="EMBL" id="JAPDRK010000004">
    <property type="protein sequence ID" value="KAJ9612990.1"/>
    <property type="molecule type" value="Genomic_DNA"/>
</dbReference>
<keyword evidence="1" id="KW-0472">Membrane</keyword>
<dbReference type="AlphaFoldDB" id="A0AA38XGE3"/>
<evidence type="ECO:0000256" key="1">
    <source>
        <dbReference type="SAM" id="Phobius"/>
    </source>
</evidence>
<proteinExistence type="predicted"/>
<protein>
    <submittedName>
        <fullName evidence="2">Uncharacterized protein</fullName>
    </submittedName>
</protein>
<feature type="transmembrane region" description="Helical" evidence="1">
    <location>
        <begin position="144"/>
        <end position="167"/>
    </location>
</feature>
<evidence type="ECO:0000313" key="2">
    <source>
        <dbReference type="EMBL" id="KAJ9612990.1"/>
    </source>
</evidence>
<keyword evidence="3" id="KW-1185">Reference proteome</keyword>
<sequence length="208" mass="23440">MFMVVNNALTDLVRSSLQDGTDPNFLLSHWHFTDVTGFWQFDAPCTDGDYWMAMGRTYAECDIPFMVAHVDVFAKSFYNTVLTDLGQNNSNLLADRSILEYLQDLAGMDLNRTTEAYNLSLQNLKVTPATLFMQYECAVPVLKGMGSVIISVLLADLVFLQALWFLLNLGCTWWLQKHDPLYNYCSGCQKSRGIVHSPRDTSGVNPLS</sequence>
<accession>A0AA38XGE3</accession>
<keyword evidence="1" id="KW-1133">Transmembrane helix</keyword>
<reference evidence="2" key="1">
    <citation type="submission" date="2022-10" db="EMBL/GenBank/DDBJ databases">
        <title>Culturing micro-colonial fungi from biological soil crusts in the Mojave desert and describing Neophaeococcomyces mojavensis, and introducing the new genera and species Taxawa tesnikishii.</title>
        <authorList>
            <person name="Kurbessoian T."/>
            <person name="Stajich J.E."/>
        </authorList>
    </citation>
    <scope>NUCLEOTIDE SEQUENCE</scope>
    <source>
        <strain evidence="2">TK_41</strain>
    </source>
</reference>
<dbReference type="Proteomes" id="UP001172673">
    <property type="component" value="Unassembled WGS sequence"/>
</dbReference>
<organism evidence="2 3">
    <name type="scientific">Cladophialophora chaetospira</name>
    <dbReference type="NCBI Taxonomy" id="386627"/>
    <lineage>
        <taxon>Eukaryota</taxon>
        <taxon>Fungi</taxon>
        <taxon>Dikarya</taxon>
        <taxon>Ascomycota</taxon>
        <taxon>Pezizomycotina</taxon>
        <taxon>Eurotiomycetes</taxon>
        <taxon>Chaetothyriomycetidae</taxon>
        <taxon>Chaetothyriales</taxon>
        <taxon>Herpotrichiellaceae</taxon>
        <taxon>Cladophialophora</taxon>
    </lineage>
</organism>
<evidence type="ECO:0000313" key="3">
    <source>
        <dbReference type="Proteomes" id="UP001172673"/>
    </source>
</evidence>